<comment type="caution">
    <text evidence="11">The sequence shown here is derived from an EMBL/GenBank/DDBJ whole genome shotgun (WGS) entry which is preliminary data.</text>
</comment>
<keyword evidence="12" id="KW-1185">Reference proteome</keyword>
<name>A0ABD1FK23_SALDI</name>
<dbReference type="FunFam" id="3.40.50.11320:FF:000002">
    <property type="entry name" value="Carboxypeptidase"/>
    <property type="match status" value="1"/>
</dbReference>
<dbReference type="PRINTS" id="PR00724">
    <property type="entry name" value="CRBOXYPTASEC"/>
</dbReference>
<keyword evidence="8" id="KW-1015">Disulfide bond</keyword>
<evidence type="ECO:0000313" key="12">
    <source>
        <dbReference type="Proteomes" id="UP001567538"/>
    </source>
</evidence>
<gene>
    <name evidence="11" type="primary">SCPL28</name>
    <name evidence="11" type="ORF">AAHA92_32231</name>
</gene>
<dbReference type="InterPro" id="IPR001563">
    <property type="entry name" value="Peptidase_S10"/>
</dbReference>
<evidence type="ECO:0000256" key="1">
    <source>
        <dbReference type="ARBA" id="ARBA00004613"/>
    </source>
</evidence>
<dbReference type="PANTHER" id="PTHR11802:SF306">
    <property type="entry name" value="SERINE CARBOXYPEPTIDASE-LIKE 28"/>
    <property type="match status" value="1"/>
</dbReference>
<evidence type="ECO:0000256" key="6">
    <source>
        <dbReference type="ARBA" id="ARBA00022729"/>
    </source>
</evidence>
<dbReference type="GO" id="GO:0006508">
    <property type="term" value="P:proteolysis"/>
    <property type="evidence" value="ECO:0007669"/>
    <property type="project" value="UniProtKB-KW"/>
</dbReference>
<protein>
    <recommendedName>
        <fullName evidence="10">Carboxypeptidase</fullName>
        <ecNumber evidence="10">3.4.16.-</ecNumber>
    </recommendedName>
</protein>
<keyword evidence="7 10" id="KW-0378">Hydrolase</keyword>
<dbReference type="GO" id="GO:0005576">
    <property type="term" value="C:extracellular region"/>
    <property type="evidence" value="ECO:0007669"/>
    <property type="project" value="UniProtKB-SubCell"/>
</dbReference>
<dbReference type="PANTHER" id="PTHR11802">
    <property type="entry name" value="SERINE PROTEASE FAMILY S10 SERINE CARBOXYPEPTIDASE"/>
    <property type="match status" value="1"/>
</dbReference>
<feature type="signal peptide" evidence="10">
    <location>
        <begin position="1"/>
        <end position="33"/>
    </location>
</feature>
<dbReference type="EC" id="3.4.16.-" evidence="10"/>
<dbReference type="PROSITE" id="PS51257">
    <property type="entry name" value="PROKAR_LIPOPROTEIN"/>
    <property type="match status" value="1"/>
</dbReference>
<feature type="chain" id="PRO_5044528712" description="Carboxypeptidase" evidence="10">
    <location>
        <begin position="34"/>
        <end position="470"/>
    </location>
</feature>
<evidence type="ECO:0000256" key="2">
    <source>
        <dbReference type="ARBA" id="ARBA00009431"/>
    </source>
</evidence>
<accession>A0ABD1FK23</accession>
<dbReference type="FunFam" id="3.40.50.1820:FF:000013">
    <property type="entry name" value="Carboxypeptidase"/>
    <property type="match status" value="1"/>
</dbReference>
<evidence type="ECO:0000256" key="8">
    <source>
        <dbReference type="ARBA" id="ARBA00023157"/>
    </source>
</evidence>
<evidence type="ECO:0000256" key="7">
    <source>
        <dbReference type="ARBA" id="ARBA00022801"/>
    </source>
</evidence>
<sequence>MRGLPLPSLQCLSGPILLALLACSFFVPPLATSADPTYPKQQERDRIIRLPGQPPGVKFSQYSGYVTVDSKAGRALFYWLVEASKKPESKPLVLWLNGGPGCSSIAYGASEEVGPFRVRPDGRTLSLSPHAWNKVANLLFLDSPAGVGFSYSNSSSDQRTGDKRTGNDAYQFLRRWFERFPQFKYRTFYIAGESYAGHYIPELSKIIVDRNKGVNNPIINFKGFLLGNPLIDDFYDNVGTFEFWWNHGLVGDTTYAQLNESCPRDSFLFPSDDCYTALSSAYSEFGNINPYAINQSPCDQLATLNKAPLPWKFRGNDQCVVKYTKLYMNRADVQRAFHANITGIPHPWVTCSDVIRGGWTDSPRSMLPIFQQLIAAGLRIWVFSGDTDAVLPLTATRYSLKALNPQVNNTWHAWYDKHQVGGWTETYEGEGLRYLTVRGAGHEVPLTQPKLALTLFRHFLANKMLPITPN</sequence>
<dbReference type="InterPro" id="IPR029058">
    <property type="entry name" value="AB_hydrolase_fold"/>
</dbReference>
<evidence type="ECO:0000256" key="4">
    <source>
        <dbReference type="ARBA" id="ARBA00022645"/>
    </source>
</evidence>
<dbReference type="Gene3D" id="6.10.250.940">
    <property type="match status" value="1"/>
</dbReference>
<dbReference type="InterPro" id="IPR033124">
    <property type="entry name" value="Ser_caboxypep_his_AS"/>
</dbReference>
<keyword evidence="3" id="KW-0964">Secreted</keyword>
<dbReference type="AlphaFoldDB" id="A0ABD1FK23"/>
<dbReference type="PROSITE" id="PS00560">
    <property type="entry name" value="CARBOXYPEPT_SER_HIS"/>
    <property type="match status" value="1"/>
</dbReference>
<comment type="subcellular location">
    <subcellularLocation>
        <location evidence="1">Secreted</location>
    </subcellularLocation>
</comment>
<keyword evidence="4 10" id="KW-0121">Carboxypeptidase</keyword>
<proteinExistence type="inferred from homology"/>
<evidence type="ECO:0000313" key="11">
    <source>
        <dbReference type="EMBL" id="KAL1532192.1"/>
    </source>
</evidence>
<dbReference type="Proteomes" id="UP001567538">
    <property type="component" value="Unassembled WGS sequence"/>
</dbReference>
<dbReference type="InterPro" id="IPR018202">
    <property type="entry name" value="Ser_caboxypep_ser_AS"/>
</dbReference>
<keyword evidence="9" id="KW-0325">Glycoprotein</keyword>
<evidence type="ECO:0000256" key="9">
    <source>
        <dbReference type="ARBA" id="ARBA00023180"/>
    </source>
</evidence>
<dbReference type="GO" id="GO:0004185">
    <property type="term" value="F:serine-type carboxypeptidase activity"/>
    <property type="evidence" value="ECO:0007669"/>
    <property type="project" value="UniProtKB-UniRule"/>
</dbReference>
<reference evidence="11 12" key="1">
    <citation type="submission" date="2024-06" db="EMBL/GenBank/DDBJ databases">
        <title>A chromosome level genome sequence of Diviner's sage (Salvia divinorum).</title>
        <authorList>
            <person name="Ford S.A."/>
            <person name="Ro D.-K."/>
            <person name="Ness R.W."/>
            <person name="Phillips M.A."/>
        </authorList>
    </citation>
    <scope>NUCLEOTIDE SEQUENCE [LARGE SCALE GENOMIC DNA]</scope>
    <source>
        <strain evidence="11">SAF-2024a</strain>
        <tissue evidence="11">Leaf</tissue>
    </source>
</reference>
<keyword evidence="5 10" id="KW-0645">Protease</keyword>
<evidence type="ECO:0000256" key="3">
    <source>
        <dbReference type="ARBA" id="ARBA00022525"/>
    </source>
</evidence>
<dbReference type="EMBL" id="JBEAFC010000014">
    <property type="protein sequence ID" value="KAL1532192.1"/>
    <property type="molecule type" value="Genomic_DNA"/>
</dbReference>
<dbReference type="PROSITE" id="PS00131">
    <property type="entry name" value="CARBOXYPEPT_SER_SER"/>
    <property type="match status" value="1"/>
</dbReference>
<organism evidence="11 12">
    <name type="scientific">Salvia divinorum</name>
    <name type="common">Maria pastora</name>
    <name type="synonym">Diviner's sage</name>
    <dbReference type="NCBI Taxonomy" id="28513"/>
    <lineage>
        <taxon>Eukaryota</taxon>
        <taxon>Viridiplantae</taxon>
        <taxon>Streptophyta</taxon>
        <taxon>Embryophyta</taxon>
        <taxon>Tracheophyta</taxon>
        <taxon>Spermatophyta</taxon>
        <taxon>Magnoliopsida</taxon>
        <taxon>eudicotyledons</taxon>
        <taxon>Gunneridae</taxon>
        <taxon>Pentapetalae</taxon>
        <taxon>asterids</taxon>
        <taxon>lamiids</taxon>
        <taxon>Lamiales</taxon>
        <taxon>Lamiaceae</taxon>
        <taxon>Nepetoideae</taxon>
        <taxon>Mentheae</taxon>
        <taxon>Salviinae</taxon>
        <taxon>Salvia</taxon>
        <taxon>Salvia subgen. Calosphace</taxon>
    </lineage>
</organism>
<dbReference type="Pfam" id="PF00450">
    <property type="entry name" value="Peptidase_S10"/>
    <property type="match status" value="1"/>
</dbReference>
<dbReference type="SUPFAM" id="SSF53474">
    <property type="entry name" value="alpha/beta-Hydrolases"/>
    <property type="match status" value="1"/>
</dbReference>
<dbReference type="Gene3D" id="3.40.50.1820">
    <property type="entry name" value="alpha/beta hydrolase"/>
    <property type="match status" value="1"/>
</dbReference>
<evidence type="ECO:0000256" key="5">
    <source>
        <dbReference type="ARBA" id="ARBA00022670"/>
    </source>
</evidence>
<keyword evidence="6 10" id="KW-0732">Signal</keyword>
<comment type="similarity">
    <text evidence="2 10">Belongs to the peptidase S10 family.</text>
</comment>
<evidence type="ECO:0000256" key="10">
    <source>
        <dbReference type="RuleBase" id="RU361156"/>
    </source>
</evidence>
<dbReference type="Gene3D" id="3.40.50.11320">
    <property type="match status" value="1"/>
</dbReference>